<reference evidence="1" key="1">
    <citation type="journal article" date="2015" name="Nature">
        <title>Complex archaea that bridge the gap between prokaryotes and eukaryotes.</title>
        <authorList>
            <person name="Spang A."/>
            <person name="Saw J.H."/>
            <person name="Jorgensen S.L."/>
            <person name="Zaremba-Niedzwiedzka K."/>
            <person name="Martijn J."/>
            <person name="Lind A.E."/>
            <person name="van Eijk R."/>
            <person name="Schleper C."/>
            <person name="Guy L."/>
            <person name="Ettema T.J."/>
        </authorList>
    </citation>
    <scope>NUCLEOTIDE SEQUENCE</scope>
</reference>
<evidence type="ECO:0000313" key="1">
    <source>
        <dbReference type="EMBL" id="KKM89869.1"/>
    </source>
</evidence>
<accession>A0A0F9L4W9</accession>
<dbReference type="EMBL" id="LAZR01006753">
    <property type="protein sequence ID" value="KKM89869.1"/>
    <property type="molecule type" value="Genomic_DNA"/>
</dbReference>
<comment type="caution">
    <text evidence="1">The sequence shown here is derived from an EMBL/GenBank/DDBJ whole genome shotgun (WGS) entry which is preliminary data.</text>
</comment>
<gene>
    <name evidence="1" type="ORF">LCGC14_1244280</name>
</gene>
<dbReference type="AlphaFoldDB" id="A0A0F9L4W9"/>
<organism evidence="1">
    <name type="scientific">marine sediment metagenome</name>
    <dbReference type="NCBI Taxonomy" id="412755"/>
    <lineage>
        <taxon>unclassified sequences</taxon>
        <taxon>metagenomes</taxon>
        <taxon>ecological metagenomes</taxon>
    </lineage>
</organism>
<name>A0A0F9L4W9_9ZZZZ</name>
<proteinExistence type="predicted"/>
<sequence length="73" mass="8526">MLDPSKTYTPNDFTLLDDGTLDTVVRLPDGTEWRYHRTSEYRDVEGVLDFETWVMEVVFPDILNAGDSLWLEE</sequence>
<protein>
    <submittedName>
        <fullName evidence="1">Uncharacterized protein</fullName>
    </submittedName>
</protein>